<dbReference type="EMBL" id="NRSZ01000812">
    <property type="protein sequence ID" value="PNY25037.1"/>
    <property type="molecule type" value="Genomic_DNA"/>
</dbReference>
<proteinExistence type="predicted"/>
<dbReference type="AlphaFoldDB" id="A0A2K3QBX3"/>
<protein>
    <submittedName>
        <fullName evidence="1">Uncharacterized protein</fullName>
    </submittedName>
</protein>
<reference evidence="1 2" key="1">
    <citation type="submission" date="2017-08" db="EMBL/GenBank/DDBJ databases">
        <title>Harnessing the power of phylogenomics to disentangle the directionality and signatures of interkingdom host jumping in the parasitic fungal genus Tolypocladium.</title>
        <authorList>
            <person name="Quandt C.A."/>
            <person name="Patterson W."/>
            <person name="Spatafora J.W."/>
        </authorList>
    </citation>
    <scope>NUCLEOTIDE SEQUENCE [LARGE SCALE GENOMIC DNA]</scope>
    <source>
        <strain evidence="1 2">CBS 113982</strain>
    </source>
</reference>
<sequence length="133" mass="14552">MKYTGRGANPEAASLRTTMMRGVTGGFPSDTCVRLGAIARLHFQLMIPADSTAMTVATIGQCLAFSGDNGWLLCAVNILVDLRFLFPFSCATTSYLSHSFALRKTLHRDRDLLLFWLLVAPFRAPSCAKVCSM</sequence>
<organism evidence="1 2">
    <name type="scientific">Tolypocladium capitatum</name>
    <dbReference type="NCBI Taxonomy" id="45235"/>
    <lineage>
        <taxon>Eukaryota</taxon>
        <taxon>Fungi</taxon>
        <taxon>Dikarya</taxon>
        <taxon>Ascomycota</taxon>
        <taxon>Pezizomycotina</taxon>
        <taxon>Sordariomycetes</taxon>
        <taxon>Hypocreomycetidae</taxon>
        <taxon>Hypocreales</taxon>
        <taxon>Ophiocordycipitaceae</taxon>
        <taxon>Tolypocladium</taxon>
    </lineage>
</organism>
<keyword evidence="2" id="KW-1185">Reference proteome</keyword>
<comment type="caution">
    <text evidence="1">The sequence shown here is derived from an EMBL/GenBank/DDBJ whole genome shotgun (WGS) entry which is preliminary data.</text>
</comment>
<evidence type="ECO:0000313" key="2">
    <source>
        <dbReference type="Proteomes" id="UP000236621"/>
    </source>
</evidence>
<evidence type="ECO:0000313" key="1">
    <source>
        <dbReference type="EMBL" id="PNY25037.1"/>
    </source>
</evidence>
<dbReference type="Proteomes" id="UP000236621">
    <property type="component" value="Unassembled WGS sequence"/>
</dbReference>
<gene>
    <name evidence="1" type="ORF">TCAP_05024</name>
</gene>
<accession>A0A2K3QBX3</accession>
<name>A0A2K3QBX3_9HYPO</name>